<organism evidence="8">
    <name type="scientific">Candida tenuis (strain ATCC 10573 / BCRC 21748 / CBS 615 / JCM 9827 / NBRC 10315 / NRRL Y-1498 / VKM Y-70)</name>
    <name type="common">Yeast</name>
    <name type="synonym">Yamadazyma tenuis</name>
    <dbReference type="NCBI Taxonomy" id="590646"/>
    <lineage>
        <taxon>Eukaryota</taxon>
        <taxon>Fungi</taxon>
        <taxon>Dikarya</taxon>
        <taxon>Ascomycota</taxon>
        <taxon>Saccharomycotina</taxon>
        <taxon>Pichiomycetes</taxon>
        <taxon>Debaryomycetaceae</taxon>
        <taxon>Yamadazyma</taxon>
    </lineage>
</organism>
<dbReference type="OrthoDB" id="4018833at2759"/>
<dbReference type="eggNOG" id="ENOG502T4P5">
    <property type="taxonomic scope" value="Eukaryota"/>
</dbReference>
<comment type="function">
    <text evidence="5 6">Essential for respiratory growth and required for maintenance of mtDNA. Required for cell survival in the absence of prohibitins.</text>
</comment>
<dbReference type="HOGENOM" id="CLU_794582_0_0_1"/>
<evidence type="ECO:0000256" key="5">
    <source>
        <dbReference type="ARBA" id="ARBA00025061"/>
    </source>
</evidence>
<comment type="subcellular location">
    <subcellularLocation>
        <location evidence="1 6">Mitochondrion</location>
    </subcellularLocation>
</comment>
<dbReference type="GO" id="GO:0005739">
    <property type="term" value="C:mitochondrion"/>
    <property type="evidence" value="ECO:0007669"/>
    <property type="project" value="UniProtKB-SubCell"/>
</dbReference>
<evidence type="ECO:0000256" key="4">
    <source>
        <dbReference type="ARBA" id="ARBA00023128"/>
    </source>
</evidence>
<dbReference type="InterPro" id="IPR031455">
    <property type="entry name" value="Gep5"/>
</dbReference>
<comment type="similarity">
    <text evidence="2 6">Belongs to the GEP5 family.</text>
</comment>
<accession>G3B290</accession>
<name>G3B290_CANTC</name>
<gene>
    <name evidence="7" type="ORF">CANTEDRAFT_113400</name>
</gene>
<reference evidence="7 8" key="1">
    <citation type="journal article" date="2011" name="Proc. Natl. Acad. Sci. U.S.A.">
        <title>Comparative genomics of xylose-fermenting fungi for enhanced biofuel production.</title>
        <authorList>
            <person name="Wohlbach D.J."/>
            <person name="Kuo A."/>
            <person name="Sato T.K."/>
            <person name="Potts K.M."/>
            <person name="Salamov A.A."/>
            <person name="LaButti K.M."/>
            <person name="Sun H."/>
            <person name="Clum A."/>
            <person name="Pangilinan J.L."/>
            <person name="Lindquist E.A."/>
            <person name="Lucas S."/>
            <person name="Lapidus A."/>
            <person name="Jin M."/>
            <person name="Gunawan C."/>
            <person name="Balan V."/>
            <person name="Dale B.E."/>
            <person name="Jeffries T.W."/>
            <person name="Zinkel R."/>
            <person name="Barry K.W."/>
            <person name="Grigoriev I.V."/>
            <person name="Gasch A.P."/>
        </authorList>
    </citation>
    <scope>NUCLEOTIDE SEQUENCE [LARGE SCALE GENOMIC DNA]</scope>
    <source>
        <strain evidence="8">ATCC 10573 / BCRC 21748 / CBS 615 / JCM 9827 / NBRC 10315 / NRRL Y-1498 / VKM Y-70</strain>
    </source>
</reference>
<keyword evidence="4 6" id="KW-0496">Mitochondrion</keyword>
<evidence type="ECO:0000256" key="2">
    <source>
        <dbReference type="ARBA" id="ARBA00008036"/>
    </source>
</evidence>
<proteinExistence type="inferred from homology"/>
<keyword evidence="8" id="KW-1185">Reference proteome</keyword>
<dbReference type="GeneID" id="18246941"/>
<dbReference type="Proteomes" id="UP000000707">
    <property type="component" value="Unassembled WGS sequence"/>
</dbReference>
<evidence type="ECO:0000256" key="6">
    <source>
        <dbReference type="RuleBase" id="RU363007"/>
    </source>
</evidence>
<dbReference type="KEGG" id="cten:18246941"/>
<evidence type="ECO:0000313" key="7">
    <source>
        <dbReference type="EMBL" id="EGV64620.1"/>
    </source>
</evidence>
<dbReference type="Pfam" id="PF17053">
    <property type="entry name" value="GEP5"/>
    <property type="match status" value="1"/>
</dbReference>
<protein>
    <recommendedName>
        <fullName evidence="3 6">Genetic interactor of prohibitin 5, mitochondrial</fullName>
    </recommendedName>
</protein>
<sequence>MSVTPYYKQVLQRIRRLPFDSYTQQCLQKHARQQFSTPLKYSYSHSGKPVDAKKYNRFIKICDEILIYEDWNKLTMLFDYIFKDVMGSESYPEQYGALKKFESYNYDQVRDIYPQVHLFKRLDVPEKYHQEFDKELKQEKDDFSLVNYFKFDANTIPDIPLISRNQLNDEHEKEEMKKVLNHVKQMYNFIASKENITHLKLRPMEVTYPSNKYGLPLHIIQRDKLLKDKLIYVKSVVNRYKPIPASILDQLGQITNGDINPHFFTYMIQKRRKVIVKIKGNKKFIPDSKNIVKIYREYLSKQFYYDPNTGKYETSSVMFYQ</sequence>
<dbReference type="EMBL" id="GL996515">
    <property type="protein sequence ID" value="EGV64620.1"/>
    <property type="molecule type" value="Genomic_DNA"/>
</dbReference>
<evidence type="ECO:0000256" key="3">
    <source>
        <dbReference type="ARBA" id="ARBA00018341"/>
    </source>
</evidence>
<evidence type="ECO:0000313" key="8">
    <source>
        <dbReference type="Proteomes" id="UP000000707"/>
    </source>
</evidence>
<evidence type="ECO:0000256" key="1">
    <source>
        <dbReference type="ARBA" id="ARBA00004173"/>
    </source>
</evidence>
<dbReference type="AlphaFoldDB" id="G3B290"/>